<dbReference type="SUPFAM" id="SSF56112">
    <property type="entry name" value="Protein kinase-like (PK-like)"/>
    <property type="match status" value="1"/>
</dbReference>
<dbReference type="GO" id="GO:0005524">
    <property type="term" value="F:ATP binding"/>
    <property type="evidence" value="ECO:0007669"/>
    <property type="project" value="InterPro"/>
</dbReference>
<keyword evidence="8" id="KW-0325">Glycoprotein</keyword>
<dbReference type="PROSITE" id="PS00109">
    <property type="entry name" value="PROTEIN_KINASE_TYR"/>
    <property type="match status" value="1"/>
</dbReference>
<keyword evidence="7" id="KW-0675">Receptor</keyword>
<dbReference type="Pfam" id="PF07714">
    <property type="entry name" value="PK_Tyr_Ser-Thr"/>
    <property type="match status" value="1"/>
</dbReference>
<evidence type="ECO:0000256" key="1">
    <source>
        <dbReference type="ARBA" id="ARBA00004162"/>
    </source>
</evidence>
<dbReference type="AlphaFoldDB" id="A0A183UKS1"/>
<organism evidence="12 13">
    <name type="scientific">Toxocara canis</name>
    <name type="common">Canine roundworm</name>
    <dbReference type="NCBI Taxonomy" id="6265"/>
    <lineage>
        <taxon>Eukaryota</taxon>
        <taxon>Metazoa</taxon>
        <taxon>Ecdysozoa</taxon>
        <taxon>Nematoda</taxon>
        <taxon>Chromadorea</taxon>
        <taxon>Rhabditida</taxon>
        <taxon>Spirurina</taxon>
        <taxon>Ascaridomorpha</taxon>
        <taxon>Ascaridoidea</taxon>
        <taxon>Toxocaridae</taxon>
        <taxon>Toxocara</taxon>
    </lineage>
</organism>
<sequence length="236" mass="27042">MAYQASRGIEYLHEKKCIHRDLATRNCLLSGQTLKLADFGMCRATLVYKIDLSKPQNVRWLAPEVWRTGETRFCTDIYAFGITLWELFEIPYNSPYCTWKAYTVKEKASSLLRNDTFAYLRYRLPSPEDMPDPVVTLMRKCWDQDPKRRPTATDVRKELEQINRSFNEDDSQTARNYIGEEPPYRKHSGSGKSQSPKGKSKDAAVMRSILPKGTQPIQIPQLSKGNCTDESGEGST</sequence>
<dbReference type="PANTHER" id="PTHR24416">
    <property type="entry name" value="TYROSINE-PROTEIN KINASE RECEPTOR"/>
    <property type="match status" value="1"/>
</dbReference>
<keyword evidence="12" id="KW-1185">Reference proteome</keyword>
<reference evidence="13" key="1">
    <citation type="submission" date="2016-06" db="UniProtKB">
        <authorList>
            <consortium name="WormBaseParasite"/>
        </authorList>
    </citation>
    <scope>IDENTIFICATION</scope>
</reference>
<name>A0A183UKS1_TOXCA</name>
<dbReference type="GO" id="GO:0007169">
    <property type="term" value="P:cell surface receptor protein tyrosine kinase signaling pathway"/>
    <property type="evidence" value="ECO:0007669"/>
    <property type="project" value="TreeGrafter"/>
</dbReference>
<comment type="subcellular location">
    <subcellularLocation>
        <location evidence="1">Cell membrane</location>
        <topology evidence="1">Single-pass membrane protein</topology>
    </subcellularLocation>
</comment>
<dbReference type="GO" id="GO:0043235">
    <property type="term" value="C:receptor complex"/>
    <property type="evidence" value="ECO:0007669"/>
    <property type="project" value="TreeGrafter"/>
</dbReference>
<evidence type="ECO:0000256" key="3">
    <source>
        <dbReference type="ARBA" id="ARBA00022729"/>
    </source>
</evidence>
<feature type="compositionally biased region" description="Polar residues" evidence="9">
    <location>
        <begin position="215"/>
        <end position="236"/>
    </location>
</feature>
<dbReference type="InterPro" id="IPR050122">
    <property type="entry name" value="RTK"/>
</dbReference>
<dbReference type="GO" id="GO:0010976">
    <property type="term" value="P:positive regulation of neuron projection development"/>
    <property type="evidence" value="ECO:0007669"/>
    <property type="project" value="TreeGrafter"/>
</dbReference>
<dbReference type="InterPro" id="IPR001245">
    <property type="entry name" value="Ser-Thr/Tyr_kinase_cat_dom"/>
</dbReference>
<dbReference type="PRINTS" id="PR00109">
    <property type="entry name" value="TYRKINASE"/>
</dbReference>
<feature type="region of interest" description="Disordered" evidence="9">
    <location>
        <begin position="161"/>
        <end position="236"/>
    </location>
</feature>
<evidence type="ECO:0000256" key="4">
    <source>
        <dbReference type="ARBA" id="ARBA00022889"/>
    </source>
</evidence>
<keyword evidence="4" id="KW-0130">Cell adhesion</keyword>
<evidence type="ECO:0000259" key="10">
    <source>
        <dbReference type="PROSITE" id="PS50011"/>
    </source>
</evidence>
<proteinExistence type="predicted"/>
<evidence type="ECO:0000256" key="2">
    <source>
        <dbReference type="ARBA" id="ARBA00022692"/>
    </source>
</evidence>
<gene>
    <name evidence="11" type="ORF">TCNE_LOCUS9091</name>
</gene>
<dbReference type="InterPro" id="IPR008266">
    <property type="entry name" value="Tyr_kinase_AS"/>
</dbReference>
<reference evidence="11 12" key="2">
    <citation type="submission" date="2018-11" db="EMBL/GenBank/DDBJ databases">
        <authorList>
            <consortium name="Pathogen Informatics"/>
        </authorList>
    </citation>
    <scope>NUCLEOTIDE SEQUENCE [LARGE SCALE GENOMIC DNA]</scope>
</reference>
<evidence type="ECO:0000256" key="7">
    <source>
        <dbReference type="ARBA" id="ARBA00023170"/>
    </source>
</evidence>
<dbReference type="GO" id="GO:0051897">
    <property type="term" value="P:positive regulation of phosphatidylinositol 3-kinase/protein kinase B signal transduction"/>
    <property type="evidence" value="ECO:0007669"/>
    <property type="project" value="TreeGrafter"/>
</dbReference>
<feature type="domain" description="Protein kinase" evidence="10">
    <location>
        <begin position="1"/>
        <end position="166"/>
    </location>
</feature>
<evidence type="ECO:0000256" key="5">
    <source>
        <dbReference type="ARBA" id="ARBA00022989"/>
    </source>
</evidence>
<dbReference type="EMBL" id="UYWY01020075">
    <property type="protein sequence ID" value="VDM40412.1"/>
    <property type="molecule type" value="Genomic_DNA"/>
</dbReference>
<evidence type="ECO:0000256" key="9">
    <source>
        <dbReference type="SAM" id="MobiDB-lite"/>
    </source>
</evidence>
<dbReference type="PROSITE" id="PS50011">
    <property type="entry name" value="PROTEIN_KINASE_DOM"/>
    <property type="match status" value="1"/>
</dbReference>
<evidence type="ECO:0000256" key="6">
    <source>
        <dbReference type="ARBA" id="ARBA00023136"/>
    </source>
</evidence>
<dbReference type="SMART" id="SM00219">
    <property type="entry name" value="TyrKc"/>
    <property type="match status" value="1"/>
</dbReference>
<dbReference type="PANTHER" id="PTHR24416:SF349">
    <property type="entry name" value="TYROSINE-PROTEIN KINASE RYK"/>
    <property type="match status" value="1"/>
</dbReference>
<dbReference type="InterPro" id="IPR000719">
    <property type="entry name" value="Prot_kinase_dom"/>
</dbReference>
<dbReference type="InterPro" id="IPR020635">
    <property type="entry name" value="Tyr_kinase_cat_dom"/>
</dbReference>
<dbReference type="InterPro" id="IPR011009">
    <property type="entry name" value="Kinase-like_dom_sf"/>
</dbReference>
<evidence type="ECO:0000313" key="12">
    <source>
        <dbReference type="Proteomes" id="UP000050794"/>
    </source>
</evidence>
<accession>A0A183UKS1</accession>
<keyword evidence="5" id="KW-1133">Transmembrane helix</keyword>
<dbReference type="WBParaSite" id="TCNE_0000909101-mRNA-1">
    <property type="protein sequence ID" value="TCNE_0000909101-mRNA-1"/>
    <property type="gene ID" value="TCNE_0000909101"/>
</dbReference>
<keyword evidence="3" id="KW-0732">Signal</keyword>
<keyword evidence="2" id="KW-0812">Transmembrane</keyword>
<evidence type="ECO:0000256" key="8">
    <source>
        <dbReference type="ARBA" id="ARBA00023180"/>
    </source>
</evidence>
<dbReference type="GO" id="GO:0005886">
    <property type="term" value="C:plasma membrane"/>
    <property type="evidence" value="ECO:0007669"/>
    <property type="project" value="UniProtKB-SubCell"/>
</dbReference>
<keyword evidence="6" id="KW-0472">Membrane</keyword>
<dbReference type="Proteomes" id="UP000050794">
    <property type="component" value="Unassembled WGS sequence"/>
</dbReference>
<dbReference type="Gene3D" id="1.10.510.10">
    <property type="entry name" value="Transferase(Phosphotransferase) domain 1"/>
    <property type="match status" value="1"/>
</dbReference>
<protein>
    <submittedName>
        <fullName evidence="13">Protein kinase domain-containing protein</fullName>
    </submittedName>
</protein>
<evidence type="ECO:0000313" key="11">
    <source>
        <dbReference type="EMBL" id="VDM40412.1"/>
    </source>
</evidence>
<dbReference type="GO" id="GO:0007155">
    <property type="term" value="P:cell adhesion"/>
    <property type="evidence" value="ECO:0007669"/>
    <property type="project" value="UniProtKB-KW"/>
</dbReference>
<dbReference type="GO" id="GO:0004714">
    <property type="term" value="F:transmembrane receptor protein tyrosine kinase activity"/>
    <property type="evidence" value="ECO:0007669"/>
    <property type="project" value="TreeGrafter"/>
</dbReference>
<evidence type="ECO:0000313" key="13">
    <source>
        <dbReference type="WBParaSite" id="TCNE_0000909101-mRNA-1"/>
    </source>
</evidence>